<accession>A0A0V0XTN6</accession>
<comment type="caution">
    <text evidence="2">The sequence shown here is derived from an EMBL/GenBank/DDBJ whole genome shotgun (WGS) entry which is preliminary data.</text>
</comment>
<gene>
    <name evidence="2" type="ORF">T4E_1433</name>
</gene>
<dbReference type="EMBL" id="JYDU01000146">
    <property type="protein sequence ID" value="KRX91116.1"/>
    <property type="molecule type" value="Genomic_DNA"/>
</dbReference>
<dbReference type="AlphaFoldDB" id="A0A0V0XTN6"/>
<reference evidence="2 3" key="1">
    <citation type="submission" date="2015-01" db="EMBL/GenBank/DDBJ databases">
        <title>Evolution of Trichinella species and genotypes.</title>
        <authorList>
            <person name="Korhonen P.K."/>
            <person name="Edoardo P."/>
            <person name="Giuseppe L.R."/>
            <person name="Gasser R.B."/>
        </authorList>
    </citation>
    <scope>NUCLEOTIDE SEQUENCE [LARGE SCALE GENOMIC DNA]</scope>
    <source>
        <strain evidence="2">ISS141</strain>
    </source>
</reference>
<feature type="compositionally biased region" description="Basic and acidic residues" evidence="1">
    <location>
        <begin position="71"/>
        <end position="84"/>
    </location>
</feature>
<name>A0A0V0XTN6_TRIPS</name>
<organism evidence="2 3">
    <name type="scientific">Trichinella pseudospiralis</name>
    <name type="common">Parasitic roundworm</name>
    <dbReference type="NCBI Taxonomy" id="6337"/>
    <lineage>
        <taxon>Eukaryota</taxon>
        <taxon>Metazoa</taxon>
        <taxon>Ecdysozoa</taxon>
        <taxon>Nematoda</taxon>
        <taxon>Enoplea</taxon>
        <taxon>Dorylaimia</taxon>
        <taxon>Trichinellida</taxon>
        <taxon>Trichinellidae</taxon>
        <taxon>Trichinella</taxon>
    </lineage>
</organism>
<sequence length="124" mass="14344">MKYSFRFASEVSDFSTELKQHSQDNRSRWRVGIRGLDDTGSGWLEGVAGWLHRPYITLCQDRYTGKQGRTAKREERREQLHDGDRVTGNIMESWDLLRDIFKHAGKVSAILTVSRVVAKRAFSK</sequence>
<feature type="region of interest" description="Disordered" evidence="1">
    <location>
        <begin position="65"/>
        <end position="84"/>
    </location>
</feature>
<evidence type="ECO:0000313" key="3">
    <source>
        <dbReference type="Proteomes" id="UP000054815"/>
    </source>
</evidence>
<proteinExistence type="predicted"/>
<protein>
    <submittedName>
        <fullName evidence="2">Uncharacterized protein</fullName>
    </submittedName>
</protein>
<dbReference type="Proteomes" id="UP000054815">
    <property type="component" value="Unassembled WGS sequence"/>
</dbReference>
<evidence type="ECO:0000256" key="1">
    <source>
        <dbReference type="SAM" id="MobiDB-lite"/>
    </source>
</evidence>
<evidence type="ECO:0000313" key="2">
    <source>
        <dbReference type="EMBL" id="KRX91116.1"/>
    </source>
</evidence>